<dbReference type="InterPro" id="IPR036849">
    <property type="entry name" value="Enolase-like_C_sf"/>
</dbReference>
<dbReference type="PANTHER" id="PTHR48073:SF5">
    <property type="entry name" value="O-SUCCINYLBENZOATE SYNTHASE"/>
    <property type="match status" value="1"/>
</dbReference>
<proteinExistence type="predicted"/>
<sequence>MRFESILFYTYEAAFKHQIKTPKVTLETRKVLVIGLKNEHGQTYFGECNAFETDWYDKETIESVYETLKQWFNTVLKDKEIETFDEAKVLLNHLNHAPAARGTVAMALYQVFHHLPSFEVQYGATISGLSTENYQQLLKTKPKRIKLKWSPKVIADIEQLQNLPFNPWIALDANESLTNQDIATLKKVQNLEDILFIEEPFKDLEMLKTLSPKVIPPVAIDEKARDVSSILTLIEQYPIDTVILKPFRLGGIDKILDAIDSLHRQNIKVVIGGMYEYGLSRYFTAYLSQYADYPGDVTPYGYYFDQEFTQENGILKRGHLYFAPPEIDVDQLKIYS</sequence>
<keyword evidence="4 8" id="KW-0456">Lyase</keyword>
<evidence type="ECO:0000256" key="2">
    <source>
        <dbReference type="ARBA" id="ARBA00022723"/>
    </source>
</evidence>
<dbReference type="EMBL" id="CACRUO010000029">
    <property type="protein sequence ID" value="VYU00344.1"/>
    <property type="molecule type" value="Genomic_DNA"/>
</dbReference>
<feature type="domain" description="Enolase C-terminal" evidence="7">
    <location>
        <begin position="139"/>
        <end position="288"/>
    </location>
</feature>
<dbReference type="SFLD" id="SFLDS00001">
    <property type="entry name" value="Enolase"/>
    <property type="match status" value="1"/>
</dbReference>
<reference evidence="8" key="1">
    <citation type="submission" date="2019-11" db="EMBL/GenBank/DDBJ databases">
        <authorList>
            <person name="Feng L."/>
        </authorList>
    </citation>
    <scope>NUCLEOTIDE SEQUENCE</scope>
    <source>
        <strain evidence="8">SsimulansLFYP27</strain>
    </source>
</reference>
<keyword evidence="2" id="KW-0479">Metal-binding</keyword>
<dbReference type="Gene3D" id="3.20.20.120">
    <property type="entry name" value="Enolase-like C-terminal domain"/>
    <property type="match status" value="1"/>
</dbReference>
<dbReference type="InterPro" id="IPR029017">
    <property type="entry name" value="Enolase-like_N"/>
</dbReference>
<dbReference type="Gene3D" id="3.30.390.10">
    <property type="entry name" value="Enolase-like, N-terminal domain"/>
    <property type="match status" value="1"/>
</dbReference>
<dbReference type="NCBIfam" id="TIGR01928">
    <property type="entry name" value="menC_lowGC_arch"/>
    <property type="match status" value="1"/>
</dbReference>
<dbReference type="InterPro" id="IPR010197">
    <property type="entry name" value="OSBS/NAAAR"/>
</dbReference>
<dbReference type="SFLD" id="SFLDF00009">
    <property type="entry name" value="o-succinylbenzoate_synthase"/>
    <property type="match status" value="1"/>
</dbReference>
<dbReference type="InterPro" id="IPR029065">
    <property type="entry name" value="Enolase_C-like"/>
</dbReference>
<dbReference type="AlphaFoldDB" id="A0A6N3BB84"/>
<dbReference type="PANTHER" id="PTHR48073">
    <property type="entry name" value="O-SUCCINYLBENZOATE SYNTHASE-RELATED"/>
    <property type="match status" value="1"/>
</dbReference>
<evidence type="ECO:0000256" key="5">
    <source>
        <dbReference type="ARBA" id="ARBA00029491"/>
    </source>
</evidence>
<dbReference type="GO" id="GO:0046872">
    <property type="term" value="F:metal ion binding"/>
    <property type="evidence" value="ECO:0007669"/>
    <property type="project" value="UniProtKB-KW"/>
</dbReference>
<dbReference type="SUPFAM" id="SSF54826">
    <property type="entry name" value="Enolase N-terminal domain-like"/>
    <property type="match status" value="1"/>
</dbReference>
<dbReference type="SUPFAM" id="SSF51604">
    <property type="entry name" value="Enolase C-terminal domain-like"/>
    <property type="match status" value="1"/>
</dbReference>
<name>A0A6N3BB84_STASI</name>
<evidence type="ECO:0000259" key="7">
    <source>
        <dbReference type="Pfam" id="PF13378"/>
    </source>
</evidence>
<dbReference type="EC" id="4.2.1.113" evidence="5 6"/>
<dbReference type="GO" id="GO:0043748">
    <property type="term" value="F:O-succinylbenzoate synthase activity"/>
    <property type="evidence" value="ECO:0007669"/>
    <property type="project" value="UniProtKB-EC"/>
</dbReference>
<protein>
    <recommendedName>
        <fullName evidence="5 6">o-succinylbenzoate synthase</fullName>
        <ecNumber evidence="5 6">4.2.1.113</ecNumber>
    </recommendedName>
</protein>
<evidence type="ECO:0000256" key="6">
    <source>
        <dbReference type="NCBIfam" id="TIGR01928"/>
    </source>
</evidence>
<dbReference type="RefSeq" id="WP_156666673.1">
    <property type="nucleotide sequence ID" value="NZ_CACRUO010000029.1"/>
</dbReference>
<evidence type="ECO:0000256" key="1">
    <source>
        <dbReference type="ARBA" id="ARBA00001968"/>
    </source>
</evidence>
<gene>
    <name evidence="8" type="primary">menC</name>
    <name evidence="8" type="ORF">SSLFYP27_01172</name>
</gene>
<dbReference type="SFLD" id="SFLDG00180">
    <property type="entry name" value="muconate_cycloisomerase"/>
    <property type="match status" value="1"/>
</dbReference>
<evidence type="ECO:0000313" key="8">
    <source>
        <dbReference type="EMBL" id="VYU00344.1"/>
    </source>
</evidence>
<keyword evidence="3" id="KW-0460">Magnesium</keyword>
<dbReference type="GO" id="GO:0009234">
    <property type="term" value="P:menaquinone biosynthetic process"/>
    <property type="evidence" value="ECO:0007669"/>
    <property type="project" value="UniProtKB-UniRule"/>
</dbReference>
<evidence type="ECO:0000256" key="3">
    <source>
        <dbReference type="ARBA" id="ARBA00022842"/>
    </source>
</evidence>
<evidence type="ECO:0000256" key="4">
    <source>
        <dbReference type="ARBA" id="ARBA00023239"/>
    </source>
</evidence>
<accession>A0A6N3BB84</accession>
<comment type="cofactor">
    <cofactor evidence="1">
        <name>a divalent metal cation</name>
        <dbReference type="ChEBI" id="CHEBI:60240"/>
    </cofactor>
</comment>
<dbReference type="Pfam" id="PF13378">
    <property type="entry name" value="MR_MLE_C"/>
    <property type="match status" value="1"/>
</dbReference>
<organism evidence="8">
    <name type="scientific">Staphylococcus simulans</name>
    <dbReference type="NCBI Taxonomy" id="1286"/>
    <lineage>
        <taxon>Bacteria</taxon>
        <taxon>Bacillati</taxon>
        <taxon>Bacillota</taxon>
        <taxon>Bacilli</taxon>
        <taxon>Bacillales</taxon>
        <taxon>Staphylococcaceae</taxon>
        <taxon>Staphylococcus</taxon>
    </lineage>
</organism>